<name>A0AA36FZ93_9BILA</name>
<dbReference type="PANTHER" id="PTHR28589">
    <property type="entry name" value="28S RIBOSOMAL PROTEIN S34, MITOCHONDRIAL"/>
    <property type="match status" value="1"/>
</dbReference>
<evidence type="ECO:0000313" key="1">
    <source>
        <dbReference type="EMBL" id="CAJ0567521.1"/>
    </source>
</evidence>
<dbReference type="Pfam" id="PF16053">
    <property type="entry name" value="MRP-S34"/>
    <property type="match status" value="1"/>
</dbReference>
<dbReference type="Proteomes" id="UP001177023">
    <property type="component" value="Unassembled WGS sequence"/>
</dbReference>
<evidence type="ECO:0000313" key="2">
    <source>
        <dbReference type="EMBL" id="CAJ0577082.1"/>
    </source>
</evidence>
<accession>A0AA36FZ93</accession>
<reference evidence="1" key="1">
    <citation type="submission" date="2023-06" db="EMBL/GenBank/DDBJ databases">
        <authorList>
            <person name="Delattre M."/>
        </authorList>
    </citation>
    <scope>NUCLEOTIDE SEQUENCE</scope>
    <source>
        <strain evidence="1">AF72</strain>
    </source>
</reference>
<proteinExistence type="predicted"/>
<dbReference type="InterPro" id="IPR032053">
    <property type="entry name" value="Ribosomal_mS34"/>
</dbReference>
<dbReference type="EMBL" id="CATQJA010001495">
    <property type="protein sequence ID" value="CAJ0567521.1"/>
    <property type="molecule type" value="Genomic_DNA"/>
</dbReference>
<dbReference type="EMBL" id="CATQJA010002648">
    <property type="protein sequence ID" value="CAJ0577082.1"/>
    <property type="molecule type" value="Genomic_DNA"/>
</dbReference>
<keyword evidence="3" id="KW-1185">Reference proteome</keyword>
<feature type="non-terminal residue" evidence="1">
    <location>
        <position position="1"/>
    </location>
</feature>
<gene>
    <name evidence="2" type="ORF">MSPICULIGERA_LOCUS15361</name>
    <name evidence="1" type="ORF">MSPICULIGERA_LOCUS6072</name>
</gene>
<organism evidence="1 3">
    <name type="scientific">Mesorhabditis spiculigera</name>
    <dbReference type="NCBI Taxonomy" id="96644"/>
    <lineage>
        <taxon>Eukaryota</taxon>
        <taxon>Metazoa</taxon>
        <taxon>Ecdysozoa</taxon>
        <taxon>Nematoda</taxon>
        <taxon>Chromadorea</taxon>
        <taxon>Rhabditida</taxon>
        <taxon>Rhabditina</taxon>
        <taxon>Rhabditomorpha</taxon>
        <taxon>Rhabditoidea</taxon>
        <taxon>Rhabditidae</taxon>
        <taxon>Mesorhabditinae</taxon>
        <taxon>Mesorhabditis</taxon>
    </lineage>
</organism>
<dbReference type="AlphaFoldDB" id="A0AA36FZ93"/>
<evidence type="ECO:0000313" key="3">
    <source>
        <dbReference type="Proteomes" id="UP001177023"/>
    </source>
</evidence>
<dbReference type="GO" id="GO:0005739">
    <property type="term" value="C:mitochondrion"/>
    <property type="evidence" value="ECO:0007669"/>
    <property type="project" value="InterPro"/>
</dbReference>
<dbReference type="PANTHER" id="PTHR28589:SF1">
    <property type="entry name" value="SMALL RIBOSOMAL SUBUNIT PROTEIN MS34"/>
    <property type="match status" value="1"/>
</dbReference>
<dbReference type="GO" id="GO:0003735">
    <property type="term" value="F:structural constituent of ribosome"/>
    <property type="evidence" value="ECO:0007669"/>
    <property type="project" value="InterPro"/>
</dbReference>
<sequence length="229" mass="26559">MAAKMIRFIGHPDVNAEGKYLWEILAQLRKFGVGRVVTKSEWGRKWPDQPSFLKIARVAPTMDRWLFGGKMWAEWTFRGRNLGIYEFGQDLNRADWKLIHRHEEQAFTNCDHRQMPEVDLPDSFPLPPLQVHLMKRISAARGKEWPAEHSRMALHLSVDPELAHMSPIVKQVTPARKGKSLYDEVDPAKILDFYGKELPFRVEAWATEPAAFSLPFTPEKCKGRLREIE</sequence>
<comment type="caution">
    <text evidence="1">The sequence shown here is derived from an EMBL/GenBank/DDBJ whole genome shotgun (WGS) entry which is preliminary data.</text>
</comment>
<protein>
    <submittedName>
        <fullName evidence="1">Uncharacterized protein</fullName>
    </submittedName>
</protein>